<keyword evidence="1" id="KW-0812">Transmembrane</keyword>
<proteinExistence type="predicted"/>
<protein>
    <submittedName>
        <fullName evidence="2">Uncharacterized protein</fullName>
    </submittedName>
</protein>
<sequence>MYSSTLDFMVKQALASMPPDSGVSVQFRADDNLLLLASPEVSLTLAQISTVVLCRRHGVFFYLVLMLQCMDVVIEWFALRVNVTKTKVMSMGKGESRLPAVVAISEGPIKRVDSFKYLGGILTLNDSLTAEVNARRGGGLGAFA</sequence>
<keyword evidence="3" id="KW-1185">Reference proteome</keyword>
<evidence type="ECO:0000313" key="2">
    <source>
        <dbReference type="EMBL" id="CAK9861996.1"/>
    </source>
</evidence>
<keyword evidence="1" id="KW-0472">Membrane</keyword>
<dbReference type="EMBL" id="OZ023713">
    <property type="protein sequence ID" value="CAK9861996.1"/>
    <property type="molecule type" value="Genomic_DNA"/>
</dbReference>
<reference evidence="2" key="1">
    <citation type="submission" date="2024-03" db="EMBL/GenBank/DDBJ databases">
        <authorList>
            <consortium name="ELIXIR-Norway"/>
            <consortium name="Elixir Norway"/>
        </authorList>
    </citation>
    <scope>NUCLEOTIDE SEQUENCE</scope>
</reference>
<accession>A0ABP1AHI0</accession>
<gene>
    <name evidence="2" type="ORF">CSSPJE1EN2_LOCUS4991</name>
</gene>
<evidence type="ECO:0000313" key="3">
    <source>
        <dbReference type="Proteomes" id="UP001497522"/>
    </source>
</evidence>
<name>A0ABP1AHI0_9BRYO</name>
<organism evidence="2 3">
    <name type="scientific">Sphagnum jensenii</name>
    <dbReference type="NCBI Taxonomy" id="128206"/>
    <lineage>
        <taxon>Eukaryota</taxon>
        <taxon>Viridiplantae</taxon>
        <taxon>Streptophyta</taxon>
        <taxon>Embryophyta</taxon>
        <taxon>Bryophyta</taxon>
        <taxon>Sphagnophytina</taxon>
        <taxon>Sphagnopsida</taxon>
        <taxon>Sphagnales</taxon>
        <taxon>Sphagnaceae</taxon>
        <taxon>Sphagnum</taxon>
    </lineage>
</organism>
<dbReference type="Proteomes" id="UP001497522">
    <property type="component" value="Chromosome 12"/>
</dbReference>
<feature type="transmembrane region" description="Helical" evidence="1">
    <location>
        <begin position="59"/>
        <end position="79"/>
    </location>
</feature>
<keyword evidence="1" id="KW-1133">Transmembrane helix</keyword>
<evidence type="ECO:0000256" key="1">
    <source>
        <dbReference type="SAM" id="Phobius"/>
    </source>
</evidence>